<proteinExistence type="predicted"/>
<protein>
    <submittedName>
        <fullName evidence="1">Uncharacterized protein</fullName>
    </submittedName>
</protein>
<accession>L8X2N1</accession>
<keyword evidence="2" id="KW-1185">Reference proteome</keyword>
<sequence length="79" mass="8902">MTVCHVRIYTAWTVFDGTLSTSFRNAYVDQHAPKTAGFNEVMQRHEIRLGLGPLVGPLQWLIIVHCTPVEEASSHWPIA</sequence>
<organism evidence="1 2">
    <name type="scientific">Thanatephorus cucumeris (strain AG1-IA)</name>
    <name type="common">Rice sheath blight fungus</name>
    <name type="synonym">Rhizoctonia solani</name>
    <dbReference type="NCBI Taxonomy" id="983506"/>
    <lineage>
        <taxon>Eukaryota</taxon>
        <taxon>Fungi</taxon>
        <taxon>Dikarya</taxon>
        <taxon>Basidiomycota</taxon>
        <taxon>Agaricomycotina</taxon>
        <taxon>Agaricomycetes</taxon>
        <taxon>Cantharellales</taxon>
        <taxon>Ceratobasidiaceae</taxon>
        <taxon>Rhizoctonia</taxon>
        <taxon>Rhizoctonia solani AG-1</taxon>
    </lineage>
</organism>
<gene>
    <name evidence="1" type="ORF">AG1IA_02608</name>
</gene>
<dbReference type="AlphaFoldDB" id="L8X2N1"/>
<comment type="caution">
    <text evidence="1">The sequence shown here is derived from an EMBL/GenBank/DDBJ whole genome shotgun (WGS) entry which is preliminary data.</text>
</comment>
<evidence type="ECO:0000313" key="2">
    <source>
        <dbReference type="Proteomes" id="UP000011668"/>
    </source>
</evidence>
<name>L8X2N1_THACA</name>
<evidence type="ECO:0000313" key="1">
    <source>
        <dbReference type="EMBL" id="ELU43342.1"/>
    </source>
</evidence>
<dbReference type="Proteomes" id="UP000011668">
    <property type="component" value="Unassembled WGS sequence"/>
</dbReference>
<dbReference type="HOGENOM" id="CLU_2607659_0_0_1"/>
<dbReference type="EMBL" id="AFRT01000574">
    <property type="protein sequence ID" value="ELU43342.1"/>
    <property type="molecule type" value="Genomic_DNA"/>
</dbReference>
<reference evidence="1 2" key="1">
    <citation type="journal article" date="2013" name="Nat. Commun.">
        <title>The evolution and pathogenic mechanisms of the rice sheath blight pathogen.</title>
        <authorList>
            <person name="Zheng A."/>
            <person name="Lin R."/>
            <person name="Xu L."/>
            <person name="Qin P."/>
            <person name="Tang C."/>
            <person name="Ai P."/>
            <person name="Zhang D."/>
            <person name="Liu Y."/>
            <person name="Sun Z."/>
            <person name="Feng H."/>
            <person name="Wang Y."/>
            <person name="Chen Y."/>
            <person name="Liang X."/>
            <person name="Fu R."/>
            <person name="Li Q."/>
            <person name="Zhang J."/>
            <person name="Yu X."/>
            <person name="Xie Z."/>
            <person name="Ding L."/>
            <person name="Guan P."/>
            <person name="Tang J."/>
            <person name="Liang Y."/>
            <person name="Wang S."/>
            <person name="Deng Q."/>
            <person name="Li S."/>
            <person name="Zhu J."/>
            <person name="Wang L."/>
            <person name="Liu H."/>
            <person name="Li P."/>
        </authorList>
    </citation>
    <scope>NUCLEOTIDE SEQUENCE [LARGE SCALE GENOMIC DNA]</scope>
    <source>
        <strain evidence="2">AG-1 IA</strain>
    </source>
</reference>